<dbReference type="InterPro" id="IPR019300">
    <property type="entry name" value="CooT"/>
</dbReference>
<dbReference type="AlphaFoldDB" id="A0A5D3WIR1"/>
<dbReference type="OrthoDB" id="5402453at2"/>
<proteinExistence type="predicted"/>
<dbReference type="EMBL" id="VNIB01000011">
    <property type="protein sequence ID" value="TYO97079.1"/>
    <property type="molecule type" value="Genomic_DNA"/>
</dbReference>
<accession>A0A5D3WIR1</accession>
<reference evidence="1 2" key="1">
    <citation type="submission" date="2019-07" db="EMBL/GenBank/DDBJ databases">
        <title>Genomic Encyclopedia of Type Strains, Phase IV (KMG-IV): sequencing the most valuable type-strain genomes for metagenomic binning, comparative biology and taxonomic classification.</title>
        <authorList>
            <person name="Goeker M."/>
        </authorList>
    </citation>
    <scope>NUCLEOTIDE SEQUENCE [LARGE SCALE GENOMIC DNA]</scope>
    <source>
        <strain evidence="1 2">SS015</strain>
    </source>
</reference>
<evidence type="ECO:0000313" key="1">
    <source>
        <dbReference type="EMBL" id="TYO97079.1"/>
    </source>
</evidence>
<dbReference type="RefSeq" id="WP_148896476.1">
    <property type="nucleotide sequence ID" value="NZ_VNIB01000011.1"/>
</dbReference>
<protein>
    <submittedName>
        <fullName evidence="1">Putative RNA-binding protein</fullName>
    </submittedName>
</protein>
<sequence>MCLDNGPLMLVRGETERQLDNIASLLPKDGSITLIDVFGKKEQIEGVIEEIDLLNNRIVLA</sequence>
<organism evidence="1 2">
    <name type="scientific">Geothermobacter ehrlichii</name>
    <dbReference type="NCBI Taxonomy" id="213224"/>
    <lineage>
        <taxon>Bacteria</taxon>
        <taxon>Pseudomonadati</taxon>
        <taxon>Thermodesulfobacteriota</taxon>
        <taxon>Desulfuromonadia</taxon>
        <taxon>Desulfuromonadales</taxon>
        <taxon>Geothermobacteraceae</taxon>
        <taxon>Geothermobacter</taxon>
    </lineage>
</organism>
<keyword evidence="2" id="KW-1185">Reference proteome</keyword>
<gene>
    <name evidence="1" type="ORF">EDC39_1117</name>
</gene>
<name>A0A5D3WIR1_9BACT</name>
<evidence type="ECO:0000313" key="2">
    <source>
        <dbReference type="Proteomes" id="UP000324159"/>
    </source>
</evidence>
<comment type="caution">
    <text evidence="1">The sequence shown here is derived from an EMBL/GenBank/DDBJ whole genome shotgun (WGS) entry which is preliminary data.</text>
</comment>
<dbReference type="Pfam" id="PF10133">
    <property type="entry name" value="CooT"/>
    <property type="match status" value="1"/>
</dbReference>
<dbReference type="Proteomes" id="UP000324159">
    <property type="component" value="Unassembled WGS sequence"/>
</dbReference>